<dbReference type="InterPro" id="IPR028098">
    <property type="entry name" value="Glyco_trans_4-like_N"/>
</dbReference>
<evidence type="ECO:0000259" key="4">
    <source>
        <dbReference type="Pfam" id="PF13579"/>
    </source>
</evidence>
<dbReference type="PANTHER" id="PTHR45947">
    <property type="entry name" value="SULFOQUINOVOSYL TRANSFERASE SQD2"/>
    <property type="match status" value="1"/>
</dbReference>
<dbReference type="InterPro" id="IPR050194">
    <property type="entry name" value="Glycosyltransferase_grp1"/>
</dbReference>
<gene>
    <name evidence="5" type="ORF">EV386_0162</name>
</gene>
<proteinExistence type="predicted"/>
<comment type="caution">
    <text evidence="5">The sequence shown here is derived from an EMBL/GenBank/DDBJ whole genome shotgun (WGS) entry which is preliminary data.</text>
</comment>
<evidence type="ECO:0000313" key="6">
    <source>
        <dbReference type="Proteomes" id="UP000293852"/>
    </source>
</evidence>
<name>A0A4Q7LXV5_9MICO</name>
<dbReference type="Pfam" id="PF13692">
    <property type="entry name" value="Glyco_trans_1_4"/>
    <property type="match status" value="1"/>
</dbReference>
<dbReference type="RefSeq" id="WP_130411450.1">
    <property type="nucleotide sequence ID" value="NZ_SGWX01000001.1"/>
</dbReference>
<dbReference type="PANTHER" id="PTHR45947:SF3">
    <property type="entry name" value="SULFOQUINOVOSYL TRANSFERASE SQD2"/>
    <property type="match status" value="1"/>
</dbReference>
<dbReference type="Gene3D" id="3.40.50.2000">
    <property type="entry name" value="Glycogen Phosphorylase B"/>
    <property type="match status" value="2"/>
</dbReference>
<keyword evidence="6" id="KW-1185">Reference proteome</keyword>
<evidence type="ECO:0000256" key="1">
    <source>
        <dbReference type="ARBA" id="ARBA00021292"/>
    </source>
</evidence>
<evidence type="ECO:0000313" key="5">
    <source>
        <dbReference type="EMBL" id="RZS59925.1"/>
    </source>
</evidence>
<dbReference type="GO" id="GO:0016758">
    <property type="term" value="F:hexosyltransferase activity"/>
    <property type="evidence" value="ECO:0007669"/>
    <property type="project" value="TreeGrafter"/>
</dbReference>
<feature type="domain" description="Glycosyltransferase subfamily 4-like N-terminal" evidence="4">
    <location>
        <begin position="24"/>
        <end position="186"/>
    </location>
</feature>
<reference evidence="5 6" key="1">
    <citation type="submission" date="2019-02" db="EMBL/GenBank/DDBJ databases">
        <title>Sequencing the genomes of 1000 actinobacteria strains.</title>
        <authorList>
            <person name="Klenk H.-P."/>
        </authorList>
    </citation>
    <scope>NUCLEOTIDE SEQUENCE [LARGE SCALE GENOMIC DNA]</scope>
    <source>
        <strain evidence="5 6">DSM 16932</strain>
    </source>
</reference>
<dbReference type="Pfam" id="PF13579">
    <property type="entry name" value="Glyco_trans_4_4"/>
    <property type="match status" value="1"/>
</dbReference>
<dbReference type="AlphaFoldDB" id="A0A4Q7LXV5"/>
<accession>A0A4Q7LXV5</accession>
<dbReference type="Proteomes" id="UP000293852">
    <property type="component" value="Unassembled WGS sequence"/>
</dbReference>
<evidence type="ECO:0000256" key="2">
    <source>
        <dbReference type="ARBA" id="ARBA00022676"/>
    </source>
</evidence>
<evidence type="ECO:0000256" key="3">
    <source>
        <dbReference type="ARBA" id="ARBA00022679"/>
    </source>
</evidence>
<organism evidence="5 6">
    <name type="scientific">Xylanimonas ulmi</name>
    <dbReference type="NCBI Taxonomy" id="228973"/>
    <lineage>
        <taxon>Bacteria</taxon>
        <taxon>Bacillati</taxon>
        <taxon>Actinomycetota</taxon>
        <taxon>Actinomycetes</taxon>
        <taxon>Micrococcales</taxon>
        <taxon>Promicromonosporaceae</taxon>
        <taxon>Xylanimonas</taxon>
    </lineage>
</organism>
<sequence length="391" mass="41652">MSHTPRVIIATRIYQPEAAAASFRLAALATALVSAGADVTVLTTRPPRGFALTDSGPVRVRRARVLRDSQGYVRGYLQYMSFDVPLFFRLLFSPRPDIVVAEPPPTTGLVVRWVCALRRVPYVYYAADIWSDASASLDAPGVVVRLLRVVESTVLRGAQSVIAVTGGLAARARDLGARRVEVVRNGVDTAVFSPDGSTSSEAPVRAYAVYAGTASEWQGAEVFVQAMRQVLTRVPEASLIFIGQGSAWDGIAETAHALPDGGRCVRMLGPVPPAEVSSWLRGARAALVSLRPGQGYDFAFPTKVLAGLASGAPVLYVGPGEAAETITRVGLGRAVPFKVDAVANALAEMLAQPVLEEERRRLSTWVEANLSASKMGSDAARCVLASVRRQP</sequence>
<protein>
    <recommendedName>
        <fullName evidence="1">D-inositol 3-phosphate glycosyltransferase</fullName>
    </recommendedName>
</protein>
<dbReference type="GO" id="GO:1901137">
    <property type="term" value="P:carbohydrate derivative biosynthetic process"/>
    <property type="evidence" value="ECO:0007669"/>
    <property type="project" value="UniProtKB-ARBA"/>
</dbReference>
<dbReference type="OrthoDB" id="3657271at2"/>
<keyword evidence="2" id="KW-0328">Glycosyltransferase</keyword>
<dbReference type="SUPFAM" id="SSF53756">
    <property type="entry name" value="UDP-Glycosyltransferase/glycogen phosphorylase"/>
    <property type="match status" value="1"/>
</dbReference>
<keyword evidence="3 5" id="KW-0808">Transferase</keyword>
<dbReference type="EMBL" id="SGWX01000001">
    <property type="protein sequence ID" value="RZS59925.1"/>
    <property type="molecule type" value="Genomic_DNA"/>
</dbReference>